<comment type="caution">
    <text evidence="3">The sequence shown here is derived from an EMBL/GenBank/DDBJ whole genome shotgun (WGS) entry which is preliminary data.</text>
</comment>
<dbReference type="PROSITE" id="PS50879">
    <property type="entry name" value="RNASE_H_1"/>
    <property type="match status" value="1"/>
</dbReference>
<dbReference type="InterPro" id="IPR036397">
    <property type="entry name" value="RNaseH_sf"/>
</dbReference>
<evidence type="ECO:0000313" key="3">
    <source>
        <dbReference type="EMBL" id="TFY70206.1"/>
    </source>
</evidence>
<dbReference type="Proteomes" id="UP000298327">
    <property type="component" value="Unassembled WGS sequence"/>
</dbReference>
<keyword evidence="4" id="KW-1185">Reference proteome</keyword>
<sequence>MSISFRWNDLLSDPCPSDVGVGQGSALSPILSNLAIAPILHVFSLSLPGPTHLAISLHENVGNLRDRYATLHALFRAAGFLLEDDKLELMHFPLPRTETTFPPFRWQPIPGGPTRIYLPNTIWRYLGFYFDRFLTFRHHIKYYATRALSTVRSYPLLGNANRGLSPLHKRQLYISCVLPLLTYGMRLWFNPHKAQTTLLKPFRTAQAAAAKWILGTFRTSPHGGMDVLAGLLPIRLHLRKLYKRSHLRVALLPSSHILKCALPPPNPDFPHAPTSFTYSPILRSLPTRTQPLPLNFIASSLTSDIPAEDFLPEHAECRPGDRLVDTFPDSFIFHTSHPKKSSNLFNQWLEQFRDGLSLLRNDDTVLYAFSDGSVLPNKRNRAAAAYRAYRGQQELYRKSISCGRTTSYDAELQGLFLALHYLTSQDATAIYLFCDNESALTSLFDTRLHASQMLSVLACRKARAWLEADPNRTIHLSWCPGHADIEQNEQVDVDAKTAATTTPPSPSSHMRMLGNKSPQKPQRSGNTLRTRCLTAATDFLQTTGCESTLRARRPRSRTNRRVSHAILPEREPALQLVSTHSSPDDTSSRHAPTTSVPDSSSCTAGSLSSGALLAFLIKIKTTLRTRARGVR</sequence>
<proteinExistence type="predicted"/>
<organism evidence="3 4">
    <name type="scientific">Dentipellis fragilis</name>
    <dbReference type="NCBI Taxonomy" id="205917"/>
    <lineage>
        <taxon>Eukaryota</taxon>
        <taxon>Fungi</taxon>
        <taxon>Dikarya</taxon>
        <taxon>Basidiomycota</taxon>
        <taxon>Agaricomycotina</taxon>
        <taxon>Agaricomycetes</taxon>
        <taxon>Russulales</taxon>
        <taxon>Hericiaceae</taxon>
        <taxon>Dentipellis</taxon>
    </lineage>
</organism>
<evidence type="ECO:0000256" key="1">
    <source>
        <dbReference type="SAM" id="MobiDB-lite"/>
    </source>
</evidence>
<dbReference type="PANTHER" id="PTHR33481">
    <property type="entry name" value="REVERSE TRANSCRIPTASE"/>
    <property type="match status" value="1"/>
</dbReference>
<feature type="domain" description="RNase H type-1" evidence="2">
    <location>
        <begin position="362"/>
        <end position="500"/>
    </location>
</feature>
<dbReference type="OrthoDB" id="3258143at2759"/>
<accession>A0A4Y9Z5R6</accession>
<dbReference type="InterPro" id="IPR012337">
    <property type="entry name" value="RNaseH-like_sf"/>
</dbReference>
<reference evidence="3 4" key="1">
    <citation type="submission" date="2019-02" db="EMBL/GenBank/DDBJ databases">
        <title>Genome sequencing of the rare red list fungi Dentipellis fragilis.</title>
        <authorList>
            <person name="Buettner E."/>
            <person name="Kellner H."/>
        </authorList>
    </citation>
    <scope>NUCLEOTIDE SEQUENCE [LARGE SCALE GENOMIC DNA]</scope>
    <source>
        <strain evidence="3 4">DSM 105465</strain>
    </source>
</reference>
<feature type="compositionally biased region" description="Polar residues" evidence="1">
    <location>
        <begin position="516"/>
        <end position="527"/>
    </location>
</feature>
<dbReference type="InterPro" id="IPR002156">
    <property type="entry name" value="RNaseH_domain"/>
</dbReference>
<evidence type="ECO:0000259" key="2">
    <source>
        <dbReference type="PROSITE" id="PS50879"/>
    </source>
</evidence>
<dbReference type="Gene3D" id="3.30.420.10">
    <property type="entry name" value="Ribonuclease H-like superfamily/Ribonuclease H"/>
    <property type="match status" value="1"/>
</dbReference>
<feature type="compositionally biased region" description="Basic residues" evidence="1">
    <location>
        <begin position="550"/>
        <end position="563"/>
    </location>
</feature>
<feature type="region of interest" description="Disordered" evidence="1">
    <location>
        <begin position="546"/>
        <end position="604"/>
    </location>
</feature>
<feature type="region of interest" description="Disordered" evidence="1">
    <location>
        <begin position="496"/>
        <end position="527"/>
    </location>
</feature>
<gene>
    <name evidence="3" type="ORF">EVG20_g2792</name>
</gene>
<dbReference type="GO" id="GO:0003676">
    <property type="term" value="F:nucleic acid binding"/>
    <property type="evidence" value="ECO:0007669"/>
    <property type="project" value="InterPro"/>
</dbReference>
<dbReference type="AlphaFoldDB" id="A0A4Y9Z5R6"/>
<protein>
    <recommendedName>
        <fullName evidence="2">RNase H type-1 domain-containing protein</fullName>
    </recommendedName>
</protein>
<dbReference type="EMBL" id="SEOQ01000115">
    <property type="protein sequence ID" value="TFY70206.1"/>
    <property type="molecule type" value="Genomic_DNA"/>
</dbReference>
<feature type="compositionally biased region" description="Polar residues" evidence="1">
    <location>
        <begin position="589"/>
        <end position="598"/>
    </location>
</feature>
<dbReference type="PANTHER" id="PTHR33481:SF1">
    <property type="entry name" value="ENDONUCLEASE_EXONUCLEASE_PHOSPHATASE DOMAIN-CONTAINING PROTEIN-RELATED"/>
    <property type="match status" value="1"/>
</dbReference>
<evidence type="ECO:0000313" key="4">
    <source>
        <dbReference type="Proteomes" id="UP000298327"/>
    </source>
</evidence>
<dbReference type="SUPFAM" id="SSF53098">
    <property type="entry name" value="Ribonuclease H-like"/>
    <property type="match status" value="1"/>
</dbReference>
<dbReference type="Pfam" id="PF00075">
    <property type="entry name" value="RNase_H"/>
    <property type="match status" value="1"/>
</dbReference>
<name>A0A4Y9Z5R6_9AGAM</name>
<dbReference type="GO" id="GO:0004523">
    <property type="term" value="F:RNA-DNA hybrid ribonuclease activity"/>
    <property type="evidence" value="ECO:0007669"/>
    <property type="project" value="InterPro"/>
</dbReference>
<dbReference type="CDD" id="cd09276">
    <property type="entry name" value="Rnase_HI_RT_non_LTR"/>
    <property type="match status" value="1"/>
</dbReference>